<comment type="caution">
    <text evidence="2">The sequence shown here is derived from an EMBL/GenBank/DDBJ whole genome shotgun (WGS) entry which is preliminary data.</text>
</comment>
<dbReference type="EMBL" id="DADUEU010000036">
    <property type="protein sequence ID" value="HBB1575332.1"/>
    <property type="molecule type" value="Genomic_DNA"/>
</dbReference>
<reference evidence="2" key="1">
    <citation type="journal article" date="2018" name="Genome Biol.">
        <title>SKESA: strategic k-mer extension for scrupulous assemblies.</title>
        <authorList>
            <person name="Souvorov A."/>
            <person name="Agarwala R."/>
            <person name="Lipman D.J."/>
        </authorList>
    </citation>
    <scope>NUCLEOTIDE SEQUENCE</scope>
    <source>
        <strain evidence="2">Escherichia coli</strain>
    </source>
</reference>
<feature type="region of interest" description="Disordered" evidence="1">
    <location>
        <begin position="1"/>
        <end position="52"/>
    </location>
</feature>
<evidence type="ECO:0000313" key="2">
    <source>
        <dbReference type="EMBL" id="HBB1575332.1"/>
    </source>
</evidence>
<dbReference type="AlphaFoldDB" id="A0A8H9T5S9"/>
<dbReference type="RefSeq" id="WP_155954547.1">
    <property type="nucleotide sequence ID" value="NZ_AP022217.1"/>
</dbReference>
<dbReference type="Proteomes" id="UP000870292">
    <property type="component" value="Unassembled WGS sequence"/>
</dbReference>
<protein>
    <submittedName>
        <fullName evidence="2">Uncharacterized protein</fullName>
    </submittedName>
</protein>
<name>A0A8H9T5S9_ECOLX</name>
<accession>A0A8H9T5S9</accession>
<reference evidence="2" key="2">
    <citation type="submission" date="2021-03" db="EMBL/GenBank/DDBJ databases">
        <authorList>
            <consortium name="NCBI Pathogen Detection Project"/>
        </authorList>
    </citation>
    <scope>NUCLEOTIDE SEQUENCE</scope>
    <source>
        <strain evidence="2">Escherichia coli</strain>
    </source>
</reference>
<organism evidence="2">
    <name type="scientific">Escherichia coli</name>
    <dbReference type="NCBI Taxonomy" id="562"/>
    <lineage>
        <taxon>Bacteria</taxon>
        <taxon>Pseudomonadati</taxon>
        <taxon>Pseudomonadota</taxon>
        <taxon>Gammaproteobacteria</taxon>
        <taxon>Enterobacterales</taxon>
        <taxon>Enterobacteriaceae</taxon>
        <taxon>Escherichia</taxon>
    </lineage>
</organism>
<gene>
    <name evidence="2" type="ORF">J0541_004332</name>
</gene>
<evidence type="ECO:0000256" key="1">
    <source>
        <dbReference type="SAM" id="MobiDB-lite"/>
    </source>
</evidence>
<proteinExistence type="predicted"/>
<sequence>MAEKPPLTHGVPAFIAPPPDRGTVDGGSESKESLHYEQLQSFPITRRPPLTR</sequence>